<proteinExistence type="predicted"/>
<reference evidence="2 3" key="1">
    <citation type="journal article" date="2015" name="Genome Announc.">
        <title>Complete Genome Sequence of Mycoplasma meleagridis, a Possible Emerging Pathogen in Chickens.</title>
        <authorList>
            <person name="Abolnik C."/>
        </authorList>
    </citation>
    <scope>NUCLEOTIDE SEQUENCE [LARGE SCALE GENOMIC DNA]</scope>
    <source>
        <strain evidence="2 3">B2096 8B</strain>
    </source>
</reference>
<name>A0A0D5ZJR3_9BACT</name>
<organism evidence="3">
    <name type="scientific">Mycoplasmopsis gallinacea</name>
    <dbReference type="NCBI Taxonomy" id="29556"/>
    <lineage>
        <taxon>Bacteria</taxon>
        <taxon>Bacillati</taxon>
        <taxon>Mycoplasmatota</taxon>
        <taxon>Mycoplasmoidales</taxon>
        <taxon>Metamycoplasmataceae</taxon>
        <taxon>Mycoplasmopsis</taxon>
    </lineage>
</organism>
<accession>A0A0D5ZJR3</accession>
<dbReference type="AlphaFoldDB" id="A0A0D5ZJR3"/>
<evidence type="ECO:0000313" key="2">
    <source>
        <dbReference type="EMBL" id="AKA50143.1"/>
    </source>
</evidence>
<feature type="transmembrane region" description="Helical" evidence="1">
    <location>
        <begin position="55"/>
        <end position="77"/>
    </location>
</feature>
<dbReference type="Proteomes" id="UP000032722">
    <property type="component" value="Chromosome"/>
</dbReference>
<dbReference type="HOGENOM" id="CLU_029433_1_0_14"/>
<keyword evidence="1" id="KW-1133">Transmembrane helix</keyword>
<feature type="transmembrane region" description="Helical" evidence="1">
    <location>
        <begin position="576"/>
        <end position="596"/>
    </location>
</feature>
<gene>
    <name evidence="2" type="ORF">VO56_02760</name>
</gene>
<evidence type="ECO:0000256" key="1">
    <source>
        <dbReference type="SAM" id="Phobius"/>
    </source>
</evidence>
<dbReference type="EMBL" id="CP011021">
    <property type="protein sequence ID" value="AKA50143.1"/>
    <property type="molecule type" value="Genomic_DNA"/>
</dbReference>
<feature type="transmembrane region" description="Helical" evidence="1">
    <location>
        <begin position="138"/>
        <end position="161"/>
    </location>
</feature>
<feature type="transmembrane region" description="Helical" evidence="1">
    <location>
        <begin position="21"/>
        <end position="43"/>
    </location>
</feature>
<keyword evidence="1" id="KW-0812">Transmembrane</keyword>
<protein>
    <submittedName>
        <fullName evidence="2">Uncharacterized protein</fullName>
    </submittedName>
</protein>
<evidence type="ECO:0000313" key="3">
    <source>
        <dbReference type="Proteomes" id="UP000032722"/>
    </source>
</evidence>
<feature type="transmembrane region" description="Helical" evidence="1">
    <location>
        <begin position="98"/>
        <end position="126"/>
    </location>
</feature>
<dbReference type="PATRIC" id="fig|29556.3.peg.547"/>
<sequence>MSFKLFQYIKFLSQIILKKKTTIILPIIFLALAIASSITIASLNLQQNYYLISKYFYGFLMLIFTVLFGSLKALNIYKDLENEGIDLITLSKPISRKSIFLGKLITFYLFNLLWSLLIFVCSAIFLASLNKSDFDITYLFLSFLISFFSFAIFGLITSLIAFKFNSKIAMTAPLAIIAPLTLSGSFISSNSTPSNNNIAYYLNSKYQYHKSGNESDTEKFYLKNGKDAFFIIPNGYQNAGFSNNQKSYIEKSVALSKNSAKEWQIFSWLSLPYQLVDILNTENKDVFGSLNTLKESNLDQYINYSNLESNIYSYKLNKKPEIIKLETLAVLKGAKEQSYIVPGMLKNESQIENLVNTDIIFARENADNFDISFPEDEFVYASPNDLVGSLKWTFMKEILNDAVFVSEATKLIEKTVKETHSITDELQIKSKFITNIQNYINNENSLLNLYENKEIAIFDPFALKERKISSLTEKKVYLASAFLYYLYFSNNDSKLLRATLKNERIRDAYEPSIFKIQIGEFNYQIGGYASYEKIQKVQDQKVVIRYNLKPSNNFLFQKVKEVYSIQRDTKVVNKNLYVLLWVTLALILTITNTYIYTRKDYK</sequence>
<dbReference type="KEGG" id="mgb:VO56_02760"/>
<keyword evidence="1" id="KW-0472">Membrane</keyword>